<reference evidence="2" key="1">
    <citation type="submission" date="2015-07" db="EMBL/GenBank/DDBJ databases">
        <title>Whole genome sequence of an Ensifer adhaerens strain isolated from a cave pool in the Wind Cave National Park.</title>
        <authorList>
            <person name="Eng W.W.H."/>
            <person name="Gan H.M."/>
            <person name="Barton H.A."/>
            <person name="Savka M.A."/>
        </authorList>
    </citation>
    <scope>NUCLEOTIDE SEQUENCE [LARGE SCALE GENOMIC DNA]</scope>
    <source>
        <strain evidence="2">SD006</strain>
    </source>
</reference>
<dbReference type="EMBL" id="LGAP01000050">
    <property type="protein sequence ID" value="KOF12567.1"/>
    <property type="molecule type" value="Genomic_DNA"/>
</dbReference>
<evidence type="ECO:0000313" key="2">
    <source>
        <dbReference type="Proteomes" id="UP000037425"/>
    </source>
</evidence>
<gene>
    <name evidence="1" type="ORF">AC244_33690</name>
</gene>
<proteinExistence type="predicted"/>
<sequence length="86" mass="9217">METNQSAKRFVVAFALPQTACSPLFASNGSRKAFSLGLMARTQVSTCSQPADSVAVLSARRVLSDRSFGVQADQGQLATRLHFQTP</sequence>
<accession>A0A0L8BD90</accession>
<dbReference type="Proteomes" id="UP000037425">
    <property type="component" value="Unassembled WGS sequence"/>
</dbReference>
<organism evidence="1 2">
    <name type="scientific">Ensifer adhaerens</name>
    <name type="common">Sinorhizobium morelense</name>
    <dbReference type="NCBI Taxonomy" id="106592"/>
    <lineage>
        <taxon>Bacteria</taxon>
        <taxon>Pseudomonadati</taxon>
        <taxon>Pseudomonadota</taxon>
        <taxon>Alphaproteobacteria</taxon>
        <taxon>Hyphomicrobiales</taxon>
        <taxon>Rhizobiaceae</taxon>
        <taxon>Sinorhizobium/Ensifer group</taxon>
        <taxon>Ensifer</taxon>
    </lineage>
</organism>
<evidence type="ECO:0000313" key="1">
    <source>
        <dbReference type="EMBL" id="KOF12567.1"/>
    </source>
</evidence>
<dbReference type="AlphaFoldDB" id="A0A0L8BD90"/>
<name>A0A0L8BD90_ENSAD</name>
<comment type="caution">
    <text evidence="1">The sequence shown here is derived from an EMBL/GenBank/DDBJ whole genome shotgun (WGS) entry which is preliminary data.</text>
</comment>
<protein>
    <submittedName>
        <fullName evidence="1">Uncharacterized protein</fullName>
    </submittedName>
</protein>
<dbReference type="PATRIC" id="fig|106592.7.peg.6452"/>